<feature type="transmembrane region" description="Helical" evidence="6">
    <location>
        <begin position="143"/>
        <end position="165"/>
    </location>
</feature>
<sequence>MSKSIAKNAVFSAILNICNIALPIIVMPVVYGAIQSTLNGYLTMGETFTAFFMAFASFGVYQYGLREVSKVRHDDKKVRQTVTSLFLITTSATIIVTIAYALYIILYHNDDPYFYTCMVMGLNLVFNVFNVEWINEALENYNFIALKTMIVKIIYNILTLCFVRTESDFLFYIYLTLGINLINNIASFIYVKRKFKFDFSHLEIIKHIKPMFFLVILTNTYFLYTWLDKTFIDMEIGSTQAGYYGVAQKIETMITVLMLTITQVSTARLSNYLGNYSREVYLQLLNKIIKVYFMLLFPASIGLLCVSKQVIIIFGRGEQFLPAVPIMMAFSIYMLSTGIDSIIANQIIYLFGKEKKNTILTLIGGLVNLALILILINTNIFTATTSVLATLSANIVVIALEYRLIKKEIKLDIHLFEFQNMKYLYYSLVFIPITFFINKYMLNTIASCVVDITVCGGIYFTMLLITKDKVFLELLNTMLQKANILLRRKESV</sequence>
<organism evidence="7 8">
    <name type="scientific">Clostridium saccharobutylicum</name>
    <dbReference type="NCBI Taxonomy" id="169679"/>
    <lineage>
        <taxon>Bacteria</taxon>
        <taxon>Bacillati</taxon>
        <taxon>Bacillota</taxon>
        <taxon>Clostridia</taxon>
        <taxon>Eubacteriales</taxon>
        <taxon>Clostridiaceae</taxon>
        <taxon>Clostridium</taxon>
    </lineage>
</organism>
<proteinExistence type="predicted"/>
<protein>
    <submittedName>
        <fullName evidence="7">Polysaccharide biosynthesis protein</fullName>
    </submittedName>
</protein>
<dbReference type="AlphaFoldDB" id="A0A1S8MN07"/>
<evidence type="ECO:0000256" key="5">
    <source>
        <dbReference type="ARBA" id="ARBA00023136"/>
    </source>
</evidence>
<evidence type="ECO:0000256" key="2">
    <source>
        <dbReference type="ARBA" id="ARBA00022475"/>
    </source>
</evidence>
<feature type="transmembrane region" description="Helical" evidence="6">
    <location>
        <begin position="12"/>
        <end position="34"/>
    </location>
</feature>
<feature type="transmembrane region" description="Helical" evidence="6">
    <location>
        <begin position="252"/>
        <end position="270"/>
    </location>
</feature>
<feature type="transmembrane region" description="Helical" evidence="6">
    <location>
        <begin position="444"/>
        <end position="465"/>
    </location>
</feature>
<evidence type="ECO:0000256" key="3">
    <source>
        <dbReference type="ARBA" id="ARBA00022692"/>
    </source>
</evidence>
<feature type="transmembrane region" description="Helical" evidence="6">
    <location>
        <begin position="358"/>
        <end position="376"/>
    </location>
</feature>
<feature type="transmembrane region" description="Helical" evidence="6">
    <location>
        <begin position="423"/>
        <end position="438"/>
    </location>
</feature>
<dbReference type="PANTHER" id="PTHR30250">
    <property type="entry name" value="PST FAMILY PREDICTED COLANIC ACID TRANSPORTER"/>
    <property type="match status" value="1"/>
</dbReference>
<dbReference type="STRING" id="169679.CSACC_33200"/>
<comment type="caution">
    <text evidence="7">The sequence shown here is derived from an EMBL/GenBank/DDBJ whole genome shotgun (WGS) entry which is preliminary data.</text>
</comment>
<evidence type="ECO:0000256" key="6">
    <source>
        <dbReference type="SAM" id="Phobius"/>
    </source>
</evidence>
<name>A0A1S8MN07_CLOSA</name>
<feature type="transmembrane region" description="Helical" evidence="6">
    <location>
        <begin position="171"/>
        <end position="191"/>
    </location>
</feature>
<keyword evidence="5 6" id="KW-0472">Membrane</keyword>
<reference evidence="7 8" key="1">
    <citation type="submission" date="2016-05" db="EMBL/GenBank/DDBJ databases">
        <title>Microbial solvent formation.</title>
        <authorList>
            <person name="Poehlein A."/>
            <person name="Montoya Solano J.D."/>
            <person name="Flitsch S."/>
            <person name="Krabben P."/>
            <person name="Duerre P."/>
            <person name="Daniel R."/>
        </authorList>
    </citation>
    <scope>NUCLEOTIDE SEQUENCE [LARGE SCALE GENOMIC DNA]</scope>
    <source>
        <strain evidence="7 8">L1-8</strain>
    </source>
</reference>
<dbReference type="EMBL" id="LZYZ01000013">
    <property type="protein sequence ID" value="OOM05572.1"/>
    <property type="molecule type" value="Genomic_DNA"/>
</dbReference>
<feature type="transmembrane region" description="Helical" evidence="6">
    <location>
        <begin position="326"/>
        <end position="351"/>
    </location>
</feature>
<feature type="transmembrane region" description="Helical" evidence="6">
    <location>
        <begin position="112"/>
        <end position="131"/>
    </location>
</feature>
<comment type="subcellular location">
    <subcellularLocation>
        <location evidence="1">Cell membrane</location>
        <topology evidence="1">Multi-pass membrane protein</topology>
    </subcellularLocation>
</comment>
<keyword evidence="3 6" id="KW-0812">Transmembrane</keyword>
<evidence type="ECO:0000313" key="8">
    <source>
        <dbReference type="Proteomes" id="UP000191154"/>
    </source>
</evidence>
<gene>
    <name evidence="7" type="ORF">CLOSAC_45840</name>
</gene>
<dbReference type="Proteomes" id="UP000191154">
    <property type="component" value="Unassembled WGS sequence"/>
</dbReference>
<accession>A0A1S8MN07</accession>
<feature type="transmembrane region" description="Helical" evidence="6">
    <location>
        <begin position="40"/>
        <end position="61"/>
    </location>
</feature>
<feature type="transmembrane region" description="Helical" evidence="6">
    <location>
        <begin position="291"/>
        <end position="314"/>
    </location>
</feature>
<dbReference type="RefSeq" id="WP_077867527.1">
    <property type="nucleotide sequence ID" value="NZ_LZYZ01000013.1"/>
</dbReference>
<feature type="transmembrane region" description="Helical" evidence="6">
    <location>
        <begin position="211"/>
        <end position="227"/>
    </location>
</feature>
<feature type="transmembrane region" description="Helical" evidence="6">
    <location>
        <begin position="82"/>
        <end position="106"/>
    </location>
</feature>
<dbReference type="GO" id="GO:0005886">
    <property type="term" value="C:plasma membrane"/>
    <property type="evidence" value="ECO:0007669"/>
    <property type="project" value="UniProtKB-SubCell"/>
</dbReference>
<keyword evidence="4 6" id="KW-1133">Transmembrane helix</keyword>
<feature type="transmembrane region" description="Helical" evidence="6">
    <location>
        <begin position="382"/>
        <end position="402"/>
    </location>
</feature>
<keyword evidence="2" id="KW-1003">Cell membrane</keyword>
<dbReference type="InterPro" id="IPR050833">
    <property type="entry name" value="Poly_Biosynth_Transport"/>
</dbReference>
<dbReference type="PANTHER" id="PTHR30250:SF11">
    <property type="entry name" value="O-ANTIGEN TRANSPORTER-RELATED"/>
    <property type="match status" value="1"/>
</dbReference>
<dbReference type="Pfam" id="PF01943">
    <property type="entry name" value="Polysacc_synt"/>
    <property type="match status" value="1"/>
</dbReference>
<evidence type="ECO:0000313" key="7">
    <source>
        <dbReference type="EMBL" id="OOM05572.1"/>
    </source>
</evidence>
<evidence type="ECO:0000256" key="4">
    <source>
        <dbReference type="ARBA" id="ARBA00022989"/>
    </source>
</evidence>
<evidence type="ECO:0000256" key="1">
    <source>
        <dbReference type="ARBA" id="ARBA00004651"/>
    </source>
</evidence>
<dbReference type="InterPro" id="IPR002797">
    <property type="entry name" value="Polysacc_synth"/>
</dbReference>